<comment type="caution">
    <text evidence="2">The sequence shown here is derived from an EMBL/GenBank/DDBJ whole genome shotgun (WGS) entry which is preliminary data.</text>
</comment>
<organism evidence="2 3">
    <name type="scientific">Deinandra increscens subsp. villosa</name>
    <dbReference type="NCBI Taxonomy" id="3103831"/>
    <lineage>
        <taxon>Eukaryota</taxon>
        <taxon>Viridiplantae</taxon>
        <taxon>Streptophyta</taxon>
        <taxon>Embryophyta</taxon>
        <taxon>Tracheophyta</taxon>
        <taxon>Spermatophyta</taxon>
        <taxon>Magnoliopsida</taxon>
        <taxon>eudicotyledons</taxon>
        <taxon>Gunneridae</taxon>
        <taxon>Pentapetalae</taxon>
        <taxon>asterids</taxon>
        <taxon>campanulids</taxon>
        <taxon>Asterales</taxon>
        <taxon>Asteraceae</taxon>
        <taxon>Asteroideae</taxon>
        <taxon>Heliantheae alliance</taxon>
        <taxon>Madieae</taxon>
        <taxon>Madiinae</taxon>
        <taxon>Deinandra</taxon>
    </lineage>
</organism>
<gene>
    <name evidence="2" type="ORF">SSX86_014184</name>
</gene>
<proteinExistence type="predicted"/>
<dbReference type="GO" id="GO:0044545">
    <property type="term" value="C:NSL complex"/>
    <property type="evidence" value="ECO:0007669"/>
    <property type="project" value="TreeGrafter"/>
</dbReference>
<dbReference type="Proteomes" id="UP001408789">
    <property type="component" value="Unassembled WGS sequence"/>
</dbReference>
<dbReference type="InterPro" id="IPR037912">
    <property type="entry name" value="MCRS1"/>
</dbReference>
<dbReference type="GO" id="GO:0071339">
    <property type="term" value="C:MLL1 complex"/>
    <property type="evidence" value="ECO:0007669"/>
    <property type="project" value="InterPro"/>
</dbReference>
<protein>
    <submittedName>
        <fullName evidence="2">Uncharacterized protein</fullName>
    </submittedName>
</protein>
<dbReference type="GO" id="GO:0002151">
    <property type="term" value="F:G-quadruplex RNA binding"/>
    <property type="evidence" value="ECO:0007669"/>
    <property type="project" value="InterPro"/>
</dbReference>
<evidence type="ECO:0000313" key="2">
    <source>
        <dbReference type="EMBL" id="KAK9066861.1"/>
    </source>
</evidence>
<dbReference type="PANTHER" id="PTHR13233:SF14">
    <property type="entry name" value="MICROSPHERULE PROTEIN"/>
    <property type="match status" value="1"/>
</dbReference>
<sequence>MVVTGRTDVESTSISHVDSVQQLTCILNTEDLEIPCNDNILLLVHPSPSVIPQIATDSIDASSSFTQSQLDGPDLYSEFDSINPHAGYTLKSVSMDCSPSISDHNNSDSDSDLHHVPDTEDPEIRCIDGIFLRSPPSPFVRPQTDTDSIDLASSFTQSQMDGPDLSSEFDSASPQVGNNLKIVSTDCDHSISDHSNPDSDSNLPCFPDIENPEIPCNDKRFLLIHPSPSVRTQIATDSIDPAPSFTQLQMDGPDLSSEFDSVSPDVGNNLKNVSTDCDHSISDLTDHSNPDSDSDLPCLPDIENPEIPCNGNRLLLIHPSPSVTDSIDPAPSFTQLQMDDPDLSFEFDSAHPHAGNTLKSVSMDHNPSISDHNNSDYENDIPCFPDIEALILKLDSEFAQESWITNEVKRHKYKHSKWTINRAEQPLQRAMSSLLIHPSPSARTQIVTDSNDPASSLTQLQMDDPDLSFEFDSAHPHAGDTLKSVSMDHNPSISDHNNSDCENDLPCFPDIEALILKLDDDFAQESWITNEVKRHKYEHSKWTRNRPEQSLHRAMSSLGAFAVFSSGHFNYYIKKTEVTIGRSTDENTEVDIDLRKQSHANMISRQQIRGMNFMFEVNDRYVRQYLDNIIKKTQGEFTTFDWSVSCG</sequence>
<evidence type="ECO:0000256" key="1">
    <source>
        <dbReference type="SAM" id="MobiDB-lite"/>
    </source>
</evidence>
<dbReference type="EMBL" id="JBCNJP010000015">
    <property type="protein sequence ID" value="KAK9066861.1"/>
    <property type="molecule type" value="Genomic_DNA"/>
</dbReference>
<reference evidence="2 3" key="1">
    <citation type="submission" date="2024-04" db="EMBL/GenBank/DDBJ databases">
        <title>The reference genome of an endangered Asteraceae, Deinandra increscens subsp. villosa, native to the Central Coast of California.</title>
        <authorList>
            <person name="Guilliams M."/>
            <person name="Hasenstab-Lehman K."/>
            <person name="Meyer R."/>
            <person name="Mcevoy S."/>
        </authorList>
    </citation>
    <scope>NUCLEOTIDE SEQUENCE [LARGE SCALE GENOMIC DNA]</scope>
    <source>
        <tissue evidence="2">Leaf</tissue>
    </source>
</reference>
<dbReference type="PANTHER" id="PTHR13233">
    <property type="entry name" value="MICROSPHERULE PROTEIN 1"/>
    <property type="match status" value="1"/>
</dbReference>
<dbReference type="GO" id="GO:0045944">
    <property type="term" value="P:positive regulation of transcription by RNA polymerase II"/>
    <property type="evidence" value="ECO:0007669"/>
    <property type="project" value="TreeGrafter"/>
</dbReference>
<evidence type="ECO:0000313" key="3">
    <source>
        <dbReference type="Proteomes" id="UP001408789"/>
    </source>
</evidence>
<keyword evidence="3" id="KW-1185">Reference proteome</keyword>
<accession>A0AAP0D324</accession>
<dbReference type="AlphaFoldDB" id="A0AAP0D324"/>
<name>A0AAP0D324_9ASTR</name>
<feature type="region of interest" description="Disordered" evidence="1">
    <location>
        <begin position="156"/>
        <end position="175"/>
    </location>
</feature>
<dbReference type="GO" id="GO:0031011">
    <property type="term" value="C:Ino80 complex"/>
    <property type="evidence" value="ECO:0007669"/>
    <property type="project" value="InterPro"/>
</dbReference>